<evidence type="ECO:0000313" key="4">
    <source>
        <dbReference type="Proteomes" id="UP001365781"/>
    </source>
</evidence>
<evidence type="ECO:0000256" key="2">
    <source>
        <dbReference type="ARBA" id="ARBA00023002"/>
    </source>
</evidence>
<gene>
    <name evidence="3" type="ORF">WB403_36170</name>
</gene>
<comment type="caution">
    <text evidence="3">The sequence shown here is derived from an EMBL/GenBank/DDBJ whole genome shotgun (WGS) entry which is preliminary data.</text>
</comment>
<dbReference type="PANTHER" id="PTHR44196:SF2">
    <property type="entry name" value="SHORT-CHAIN DEHYDROGENASE-RELATED"/>
    <property type="match status" value="1"/>
</dbReference>
<evidence type="ECO:0000256" key="1">
    <source>
        <dbReference type="ARBA" id="ARBA00006484"/>
    </source>
</evidence>
<proteinExistence type="inferred from homology"/>
<dbReference type="Proteomes" id="UP001365781">
    <property type="component" value="Unassembled WGS sequence"/>
</dbReference>
<dbReference type="SUPFAM" id="SSF51735">
    <property type="entry name" value="NAD(P)-binding Rossmann-fold domains"/>
    <property type="match status" value="1"/>
</dbReference>
<dbReference type="CDD" id="cd05233">
    <property type="entry name" value="SDR_c"/>
    <property type="match status" value="1"/>
</dbReference>
<organism evidence="3 4">
    <name type="scientific">Streptomyces brasiliscabiei</name>
    <dbReference type="NCBI Taxonomy" id="2736302"/>
    <lineage>
        <taxon>Bacteria</taxon>
        <taxon>Bacillati</taxon>
        <taxon>Actinomycetota</taxon>
        <taxon>Actinomycetes</taxon>
        <taxon>Kitasatosporales</taxon>
        <taxon>Streptomycetaceae</taxon>
        <taxon>Streptomyces</taxon>
    </lineage>
</organism>
<protein>
    <submittedName>
        <fullName evidence="3">SDR family NAD(P)-dependent oxidoreductase</fullName>
    </submittedName>
</protein>
<name>A0ABU8GMZ6_9ACTN</name>
<dbReference type="PRINTS" id="PR00081">
    <property type="entry name" value="GDHRDH"/>
</dbReference>
<dbReference type="Gene3D" id="3.40.50.720">
    <property type="entry name" value="NAD(P)-binding Rossmann-like Domain"/>
    <property type="match status" value="1"/>
</dbReference>
<dbReference type="Pfam" id="PF00106">
    <property type="entry name" value="adh_short"/>
    <property type="match status" value="1"/>
</dbReference>
<reference evidence="3 4" key="1">
    <citation type="submission" date="2024-03" db="EMBL/GenBank/DDBJ databases">
        <title>First Report of Pectobacterium brasiliscabiei causing potato scab in china.</title>
        <authorList>
            <person name="Handique U."/>
        </authorList>
    </citation>
    <scope>NUCLEOTIDE SEQUENCE [LARGE SCALE GENOMIC DNA]</scope>
    <source>
        <strain evidence="3 4">ZRIMU1503</strain>
    </source>
</reference>
<comment type="similarity">
    <text evidence="1">Belongs to the short-chain dehydrogenases/reductases (SDR) family.</text>
</comment>
<dbReference type="InterPro" id="IPR002347">
    <property type="entry name" value="SDR_fam"/>
</dbReference>
<keyword evidence="2" id="KW-0560">Oxidoreductase</keyword>
<keyword evidence="4" id="KW-1185">Reference proteome</keyword>
<sequence length="224" mass="23658">MPAISRTAVTTSSTPSPSVCALRADLATYDGVENLWKQLQEIGRPLDVAVLNAGRSIGGAFATDTDLDDELKLIALNVNAVVHLAKRVVPGMLARGTGRILITSSVSATMPTPYETVYGPSKAFGYSFAESLREELRGSGVTVTALLPGATDSDFHQRAGMGRTAIGKGRKNDKHLVAQQGVDALLAGKDHVVGGDQATKRQALLNRFLPEPVKARRQGANAKP</sequence>
<dbReference type="EMBL" id="JBBAYM010000030">
    <property type="protein sequence ID" value="MEI5614581.1"/>
    <property type="molecule type" value="Genomic_DNA"/>
</dbReference>
<dbReference type="InterPro" id="IPR036291">
    <property type="entry name" value="NAD(P)-bd_dom_sf"/>
</dbReference>
<dbReference type="PANTHER" id="PTHR44196">
    <property type="entry name" value="DEHYDROGENASE/REDUCTASE SDR FAMILY MEMBER 7B"/>
    <property type="match status" value="1"/>
</dbReference>
<dbReference type="RefSeq" id="WP_336543110.1">
    <property type="nucleotide sequence ID" value="NZ_JBBAYL010000007.1"/>
</dbReference>
<accession>A0ABU8GMZ6</accession>
<evidence type="ECO:0000313" key="3">
    <source>
        <dbReference type="EMBL" id="MEI5614581.1"/>
    </source>
</evidence>